<dbReference type="GO" id="GO:0005789">
    <property type="term" value="C:endoplasmic reticulum membrane"/>
    <property type="evidence" value="ECO:0000318"/>
    <property type="project" value="GO_Central"/>
</dbReference>
<comment type="pathway">
    <text evidence="10">Lipid metabolism; fatty acid biosynthesis.</text>
</comment>
<protein>
    <recommendedName>
        <fullName evidence="10">Elongation of very long chain fatty acids protein 1</fullName>
        <ecNumber evidence="10">2.3.1.199</ecNumber>
    </recommendedName>
    <alternativeName>
        <fullName evidence="10">3-keto acyl-CoA synthase ELOVL1</fullName>
    </alternativeName>
    <alternativeName>
        <fullName evidence="10">ELOVL fatty acid elongase 1</fullName>
        <shortName evidence="10">ELOVL FA elongase 1</shortName>
    </alternativeName>
    <alternativeName>
        <fullName evidence="10">Very long chain 3-ketoacyl-CoA synthase 1</fullName>
    </alternativeName>
    <alternativeName>
        <fullName evidence="10">Very long chain 3-oxoacyl-CoA synthase 1</fullName>
    </alternativeName>
</protein>
<gene>
    <name evidence="13" type="primary">elovl1b</name>
    <name evidence="10" type="synonym">ELOVL1</name>
</gene>
<comment type="domain">
    <text evidence="10">The C-terminal di-lysine motif may confer endoplasmic reticulum localization.</text>
</comment>
<dbReference type="InParanoid" id="A0A3B3IE79"/>
<keyword evidence="8 10" id="KW-0472">Membrane</keyword>
<dbReference type="GO" id="GO:0001822">
    <property type="term" value="P:kidney development"/>
    <property type="evidence" value="ECO:0007669"/>
    <property type="project" value="Ensembl"/>
</dbReference>
<keyword evidence="5 10" id="KW-0276">Fatty acid metabolism</keyword>
<dbReference type="AlphaFoldDB" id="A0A3B3IE79"/>
<reference evidence="13" key="3">
    <citation type="submission" date="2025-09" db="UniProtKB">
        <authorList>
            <consortium name="Ensembl"/>
        </authorList>
    </citation>
    <scope>IDENTIFICATION</scope>
    <source>
        <strain evidence="13">Hd-rR</strain>
    </source>
</reference>
<comment type="similarity">
    <text evidence="10">Belongs to the ELO family. ELOVL1 subfamily.</text>
</comment>
<evidence type="ECO:0000256" key="10">
    <source>
        <dbReference type="HAMAP-Rule" id="MF_03201"/>
    </source>
</evidence>
<feature type="region of interest" description="Disordered" evidence="12">
    <location>
        <begin position="297"/>
        <end position="377"/>
    </location>
</feature>
<dbReference type="GO" id="GO:0048794">
    <property type="term" value="P:swim bladder development"/>
    <property type="evidence" value="ECO:0007669"/>
    <property type="project" value="Ensembl"/>
</dbReference>
<dbReference type="GO" id="GO:0006636">
    <property type="term" value="P:unsaturated fatty acid biosynthetic process"/>
    <property type="evidence" value="ECO:0007669"/>
    <property type="project" value="UniProtKB-UniRule"/>
</dbReference>
<keyword evidence="7 10" id="KW-0443">Lipid metabolism</keyword>
<proteinExistence type="inferred from homology"/>
<evidence type="ECO:0000256" key="5">
    <source>
        <dbReference type="ARBA" id="ARBA00022832"/>
    </source>
</evidence>
<evidence type="ECO:0000256" key="8">
    <source>
        <dbReference type="ARBA" id="ARBA00023136"/>
    </source>
</evidence>
<keyword evidence="9 10" id="KW-0275">Fatty acid biosynthesis</keyword>
<dbReference type="EC" id="2.3.1.199" evidence="10"/>
<reference evidence="13 14" key="1">
    <citation type="journal article" date="2007" name="Nature">
        <title>The medaka draft genome and insights into vertebrate genome evolution.</title>
        <authorList>
            <person name="Kasahara M."/>
            <person name="Naruse K."/>
            <person name="Sasaki S."/>
            <person name="Nakatani Y."/>
            <person name="Qu W."/>
            <person name="Ahsan B."/>
            <person name="Yamada T."/>
            <person name="Nagayasu Y."/>
            <person name="Doi K."/>
            <person name="Kasai Y."/>
            <person name="Jindo T."/>
            <person name="Kobayashi D."/>
            <person name="Shimada A."/>
            <person name="Toyoda A."/>
            <person name="Kuroki Y."/>
            <person name="Fujiyama A."/>
            <person name="Sasaki T."/>
            <person name="Shimizu A."/>
            <person name="Asakawa S."/>
            <person name="Shimizu N."/>
            <person name="Hashimoto S."/>
            <person name="Yang J."/>
            <person name="Lee Y."/>
            <person name="Matsushima K."/>
            <person name="Sugano S."/>
            <person name="Sakaizumi M."/>
            <person name="Narita T."/>
            <person name="Ohishi K."/>
            <person name="Haga S."/>
            <person name="Ohta F."/>
            <person name="Nomoto H."/>
            <person name="Nogata K."/>
            <person name="Morishita T."/>
            <person name="Endo T."/>
            <person name="Shin-I T."/>
            <person name="Takeda H."/>
            <person name="Morishita S."/>
            <person name="Kohara Y."/>
        </authorList>
    </citation>
    <scope>NUCLEOTIDE SEQUENCE [LARGE SCALE GENOMIC DNA]</scope>
    <source>
        <strain evidence="13 14">Hd-rR</strain>
    </source>
</reference>
<evidence type="ECO:0000256" key="2">
    <source>
        <dbReference type="ARBA" id="ARBA00022516"/>
    </source>
</evidence>
<accession>A0A3B3IE79</accession>
<dbReference type="FunCoup" id="A0A3B3IE79">
    <property type="interactions" value="301"/>
</dbReference>
<evidence type="ECO:0000256" key="3">
    <source>
        <dbReference type="ARBA" id="ARBA00022679"/>
    </source>
</evidence>
<evidence type="ECO:0000256" key="7">
    <source>
        <dbReference type="ARBA" id="ARBA00023098"/>
    </source>
</evidence>
<sequence length="377" mass="43343">MLQKIQEFGYHAKDIYDYLVAGIGRRLAGQIRQHFLLKSRCRLNVICVHADPRVQDYPLMQSPVPMTAILLCYLFFVLYLGPRIMANRKPFQLKEAMIVYNFLLVGLSIYIVYEFLMSGWATTYTWRCDAVDTSDSPQALRMVSVAWLFWFSKIIELMDTIFFVLRKKDGQITFLHIFHHSFMPWTWWWGVGYAPGGMGSFHAMVNSSVHVIMYFYYGLAAAGPRFQKFLWWKKYMTAIQLIQFVLVSLHATQYYFMDSCGYQFPTIIHLVWMYGTFFFILFSNFWVQAYVKGKRLPKQDESQHQNGTAAYANGKRHENGKAHKNGKCYENGTSNGISHGTTNSIKHGATNGTPNGTSNGSAHSENGSTQNGKMKKA</sequence>
<comment type="function">
    <text evidence="10">Catalyzes the first and rate-limiting reaction of the four reactions that constitute the long-chain fatty acids elongation cycle. This endoplasmic reticulum-bound enzymatic process allows the addition of 2 carbons to the chain of long- and very long-chain fatty acids (VLCFAs) per cycle. Condensing enzyme that exhibits activity toward saturated C18 to C26 acyl-CoA substrates, with the highest activity towards C22:0 acyl-CoA. May participate to the production of both saturated and monounsaturated VLCFAs of different chain lengths that are involved in multiple biological processes as precursors of membrane lipids and lipid mediators.</text>
</comment>
<evidence type="ECO:0000256" key="4">
    <source>
        <dbReference type="ARBA" id="ARBA00022692"/>
    </source>
</evidence>
<dbReference type="Ensembl" id="ENSORLT00000046960.1">
    <property type="protein sequence ID" value="ENSORLP00000042114.1"/>
    <property type="gene ID" value="ENSORLG00000016538.2"/>
</dbReference>
<dbReference type="UniPathway" id="UPA00094"/>
<dbReference type="GO" id="GO:0009922">
    <property type="term" value="F:fatty acid elongase activity"/>
    <property type="evidence" value="ECO:0000318"/>
    <property type="project" value="GO_Central"/>
</dbReference>
<evidence type="ECO:0000313" key="13">
    <source>
        <dbReference type="Ensembl" id="ENSORLP00000042114.1"/>
    </source>
</evidence>
<keyword evidence="4" id="KW-0812">Transmembrane</keyword>
<keyword evidence="14" id="KW-1185">Reference proteome</keyword>
<evidence type="ECO:0000256" key="1">
    <source>
        <dbReference type="ARBA" id="ARBA00004141"/>
    </source>
</evidence>
<evidence type="ECO:0000256" key="11">
    <source>
        <dbReference type="RuleBase" id="RU361115"/>
    </source>
</evidence>
<dbReference type="Pfam" id="PF01151">
    <property type="entry name" value="ELO"/>
    <property type="match status" value="1"/>
</dbReference>
<comment type="catalytic activity">
    <reaction evidence="10 11">
        <text>a very-long-chain acyl-CoA + malonyl-CoA + H(+) = a very-long-chain 3-oxoacyl-CoA + CO2 + CoA</text>
        <dbReference type="Rhea" id="RHEA:32727"/>
        <dbReference type="ChEBI" id="CHEBI:15378"/>
        <dbReference type="ChEBI" id="CHEBI:16526"/>
        <dbReference type="ChEBI" id="CHEBI:57287"/>
        <dbReference type="ChEBI" id="CHEBI:57384"/>
        <dbReference type="ChEBI" id="CHEBI:90725"/>
        <dbReference type="ChEBI" id="CHEBI:90736"/>
        <dbReference type="EC" id="2.3.1.199"/>
    </reaction>
</comment>
<reference evidence="13" key="2">
    <citation type="submission" date="2025-08" db="UniProtKB">
        <authorList>
            <consortium name="Ensembl"/>
        </authorList>
    </citation>
    <scope>IDENTIFICATION</scope>
    <source>
        <strain evidence="13">Hd-rR</strain>
    </source>
</reference>
<dbReference type="GO" id="GO:0035338">
    <property type="term" value="P:long-chain fatty-acyl-CoA biosynthetic process"/>
    <property type="evidence" value="ECO:0007669"/>
    <property type="project" value="UniProtKB-UniRule"/>
</dbReference>
<dbReference type="Proteomes" id="UP000001038">
    <property type="component" value="Chromosome 4"/>
</dbReference>
<feature type="compositionally biased region" description="Polar residues" evidence="12">
    <location>
        <begin position="331"/>
        <end position="377"/>
    </location>
</feature>
<dbReference type="PANTHER" id="PTHR11157:SF19">
    <property type="entry name" value="ELONGATION OF VERY LONG CHAIN FATTY ACIDS PROTEIN 1"/>
    <property type="match status" value="1"/>
</dbReference>
<evidence type="ECO:0000256" key="6">
    <source>
        <dbReference type="ARBA" id="ARBA00022989"/>
    </source>
</evidence>
<dbReference type="Bgee" id="ENSORLG00000016538">
    <property type="expression patterns" value="Expressed in mesonephros and 14 other cell types or tissues"/>
</dbReference>
<dbReference type="InterPro" id="IPR002076">
    <property type="entry name" value="ELO_fam"/>
</dbReference>
<dbReference type="GO" id="GO:0042761">
    <property type="term" value="P:very long-chain fatty acid biosynthetic process"/>
    <property type="evidence" value="ECO:0000318"/>
    <property type="project" value="GO_Central"/>
</dbReference>
<comment type="subcellular location">
    <subcellularLocation>
        <location evidence="10">Endoplasmic reticulum membrane</location>
        <topology evidence="10">Multi-pass membrane protein</topology>
    </subcellularLocation>
    <subcellularLocation>
        <location evidence="1">Membrane</location>
        <topology evidence="1">Multi-pass membrane protein</topology>
    </subcellularLocation>
</comment>
<dbReference type="InterPro" id="IPR033681">
    <property type="entry name" value="ELOVL1"/>
</dbReference>
<evidence type="ECO:0000256" key="12">
    <source>
        <dbReference type="SAM" id="MobiDB-lite"/>
    </source>
</evidence>
<organism evidence="13 14">
    <name type="scientific">Oryzias latipes</name>
    <name type="common">Japanese rice fish</name>
    <name type="synonym">Japanese killifish</name>
    <dbReference type="NCBI Taxonomy" id="8090"/>
    <lineage>
        <taxon>Eukaryota</taxon>
        <taxon>Metazoa</taxon>
        <taxon>Chordata</taxon>
        <taxon>Craniata</taxon>
        <taxon>Vertebrata</taxon>
        <taxon>Euteleostomi</taxon>
        <taxon>Actinopterygii</taxon>
        <taxon>Neopterygii</taxon>
        <taxon>Teleostei</taxon>
        <taxon>Neoteleostei</taxon>
        <taxon>Acanthomorphata</taxon>
        <taxon>Ovalentaria</taxon>
        <taxon>Atherinomorphae</taxon>
        <taxon>Beloniformes</taxon>
        <taxon>Adrianichthyidae</taxon>
        <taxon>Oryziinae</taxon>
        <taxon>Oryzias</taxon>
    </lineage>
</organism>
<keyword evidence="10" id="KW-0256">Endoplasmic reticulum</keyword>
<keyword evidence="3 10" id="KW-0808">Transferase</keyword>
<dbReference type="GO" id="GO:0019367">
    <property type="term" value="P:fatty acid elongation, saturated fatty acid"/>
    <property type="evidence" value="ECO:0000318"/>
    <property type="project" value="GO_Central"/>
</dbReference>
<dbReference type="GO" id="GO:0030148">
    <property type="term" value="P:sphingolipid biosynthetic process"/>
    <property type="evidence" value="ECO:0000318"/>
    <property type="project" value="GO_Central"/>
</dbReference>
<keyword evidence="2 10" id="KW-0444">Lipid biosynthesis</keyword>
<dbReference type="STRING" id="8090.ENSORLP00000042114"/>
<evidence type="ECO:0000256" key="9">
    <source>
        <dbReference type="ARBA" id="ARBA00023160"/>
    </source>
</evidence>
<dbReference type="PANTHER" id="PTHR11157">
    <property type="entry name" value="FATTY ACID ACYL TRANSFERASE-RELATED"/>
    <property type="match status" value="1"/>
</dbReference>
<dbReference type="GO" id="GO:0034625">
    <property type="term" value="P:fatty acid elongation, monounsaturated fatty acid"/>
    <property type="evidence" value="ECO:0000318"/>
    <property type="project" value="GO_Central"/>
</dbReference>
<evidence type="ECO:0000313" key="14">
    <source>
        <dbReference type="Proteomes" id="UP000001038"/>
    </source>
</evidence>
<keyword evidence="6" id="KW-1133">Transmembrane helix</keyword>
<name>A0A3B3IE79_ORYLA</name>
<dbReference type="GeneTree" id="ENSGT01050000244838"/>
<dbReference type="HAMAP" id="MF_03201">
    <property type="entry name" value="VLCF_elongase_1"/>
    <property type="match status" value="1"/>
</dbReference>
<feature type="short sequence motif" description="Di-lysine motif" evidence="10">
    <location>
        <begin position="373"/>
        <end position="377"/>
    </location>
</feature>
<dbReference type="GO" id="GO:0034626">
    <property type="term" value="P:fatty acid elongation, polyunsaturated fatty acid"/>
    <property type="evidence" value="ECO:0000318"/>
    <property type="project" value="GO_Central"/>
</dbReference>